<reference evidence="2" key="1">
    <citation type="submission" date="2023-10" db="EMBL/GenBank/DDBJ databases">
        <title>Genome assembly of Pristionchus species.</title>
        <authorList>
            <person name="Yoshida K."/>
            <person name="Sommer R.J."/>
        </authorList>
    </citation>
    <scope>NUCLEOTIDE SEQUENCE</scope>
    <source>
        <strain evidence="2">RS0144</strain>
    </source>
</reference>
<feature type="compositionally biased region" description="Basic and acidic residues" evidence="1">
    <location>
        <begin position="124"/>
        <end position="140"/>
    </location>
</feature>
<evidence type="ECO:0000256" key="1">
    <source>
        <dbReference type="SAM" id="MobiDB-lite"/>
    </source>
</evidence>
<feature type="non-terminal residue" evidence="2">
    <location>
        <position position="1"/>
    </location>
</feature>
<protein>
    <submittedName>
        <fullName evidence="2">Uncharacterized protein</fullName>
    </submittedName>
</protein>
<dbReference type="AlphaFoldDB" id="A0AAV5TRA5"/>
<evidence type="ECO:0000313" key="3">
    <source>
        <dbReference type="Proteomes" id="UP001432027"/>
    </source>
</evidence>
<feature type="region of interest" description="Disordered" evidence="1">
    <location>
        <begin position="86"/>
        <end position="142"/>
    </location>
</feature>
<keyword evidence="3" id="KW-1185">Reference proteome</keyword>
<sequence>LDATLRLAEEIRLDSPLHPTRLVLQVLQANGFDERALLELLFDDDSGASAAFPMARRLFEWARQELRQLRNAARIWRPRHLVSGLWSEERDEEEEEEEEGEEESGSEASGDEEDEEMTEPEETSESREVDGPEPEERRDLEIEESSPFLIRVVQIMGRMEEERVFLLPAEEEPRRMVRTSRLDGPPNDAWLQLLQMSSRLSQTLQRHVKLRGSNLRKECRELIEIIERFLEATKEDRE</sequence>
<accession>A0AAV5TRA5</accession>
<gene>
    <name evidence="2" type="ORF">PENTCL1PPCAC_19185</name>
</gene>
<name>A0AAV5TRA5_9BILA</name>
<feature type="compositionally biased region" description="Acidic residues" evidence="1">
    <location>
        <begin position="89"/>
        <end position="123"/>
    </location>
</feature>
<comment type="caution">
    <text evidence="2">The sequence shown here is derived from an EMBL/GenBank/DDBJ whole genome shotgun (WGS) entry which is preliminary data.</text>
</comment>
<dbReference type="Proteomes" id="UP001432027">
    <property type="component" value="Unassembled WGS sequence"/>
</dbReference>
<evidence type="ECO:0000313" key="2">
    <source>
        <dbReference type="EMBL" id="GMS97010.1"/>
    </source>
</evidence>
<organism evidence="2 3">
    <name type="scientific">Pristionchus entomophagus</name>
    <dbReference type="NCBI Taxonomy" id="358040"/>
    <lineage>
        <taxon>Eukaryota</taxon>
        <taxon>Metazoa</taxon>
        <taxon>Ecdysozoa</taxon>
        <taxon>Nematoda</taxon>
        <taxon>Chromadorea</taxon>
        <taxon>Rhabditida</taxon>
        <taxon>Rhabditina</taxon>
        <taxon>Diplogasteromorpha</taxon>
        <taxon>Diplogasteroidea</taxon>
        <taxon>Neodiplogasteridae</taxon>
        <taxon>Pristionchus</taxon>
    </lineage>
</organism>
<proteinExistence type="predicted"/>
<dbReference type="EMBL" id="BTSX01000004">
    <property type="protein sequence ID" value="GMS97010.1"/>
    <property type="molecule type" value="Genomic_DNA"/>
</dbReference>